<name>A0A1I7XC43_HETBA</name>
<dbReference type="CDD" id="cd20524">
    <property type="entry name" value="CYCLIN_CCNH_rpt1"/>
    <property type="match status" value="1"/>
</dbReference>
<dbReference type="Gene3D" id="1.10.472.10">
    <property type="entry name" value="Cyclin-like"/>
    <property type="match status" value="1"/>
</dbReference>
<proteinExistence type="predicted"/>
<protein>
    <submittedName>
        <fullName evidence="2">Cyclin N-terminal domain-containing protein</fullName>
    </submittedName>
</protein>
<sequence>MYSTSSQKREWTYTADEISLKRAQSSEEEVLFLSPDEEFKMIRFVEVAAIRFSDSFRPAMWPSVRWTAYAYFKRLFLEWSVMEASPKVVMMACFYLAMKTDEFYVTIDEFVSNLKSLCYSKGRTEAWAGLNTVLETRRQSRPYDKKKEDPIDSDDE</sequence>
<accession>A0A1I7XC43</accession>
<organism evidence="1 2">
    <name type="scientific">Heterorhabditis bacteriophora</name>
    <name type="common">Entomopathogenic nematode worm</name>
    <dbReference type="NCBI Taxonomy" id="37862"/>
    <lineage>
        <taxon>Eukaryota</taxon>
        <taxon>Metazoa</taxon>
        <taxon>Ecdysozoa</taxon>
        <taxon>Nematoda</taxon>
        <taxon>Chromadorea</taxon>
        <taxon>Rhabditida</taxon>
        <taxon>Rhabditina</taxon>
        <taxon>Rhabditomorpha</taxon>
        <taxon>Strongyloidea</taxon>
        <taxon>Heterorhabditidae</taxon>
        <taxon>Heterorhabditis</taxon>
    </lineage>
</organism>
<evidence type="ECO:0000313" key="2">
    <source>
        <dbReference type="WBParaSite" id="Hba_15259"/>
    </source>
</evidence>
<keyword evidence="1" id="KW-1185">Reference proteome</keyword>
<reference evidence="2" key="1">
    <citation type="submission" date="2016-11" db="UniProtKB">
        <authorList>
            <consortium name="WormBaseParasite"/>
        </authorList>
    </citation>
    <scope>IDENTIFICATION</scope>
</reference>
<dbReference type="WBParaSite" id="Hba_15259">
    <property type="protein sequence ID" value="Hba_15259"/>
    <property type="gene ID" value="Hba_15259"/>
</dbReference>
<dbReference type="SUPFAM" id="SSF47954">
    <property type="entry name" value="Cyclin-like"/>
    <property type="match status" value="1"/>
</dbReference>
<dbReference type="AlphaFoldDB" id="A0A1I7XC43"/>
<evidence type="ECO:0000313" key="1">
    <source>
        <dbReference type="Proteomes" id="UP000095283"/>
    </source>
</evidence>
<dbReference type="Proteomes" id="UP000095283">
    <property type="component" value="Unplaced"/>
</dbReference>
<dbReference type="InterPro" id="IPR036915">
    <property type="entry name" value="Cyclin-like_sf"/>
</dbReference>